<dbReference type="GO" id="GO:0071111">
    <property type="term" value="F:cyclic-guanylate-specific phosphodiesterase activity"/>
    <property type="evidence" value="ECO:0007669"/>
    <property type="project" value="InterPro"/>
</dbReference>
<keyword evidence="1" id="KW-0472">Membrane</keyword>
<dbReference type="Pfam" id="PF00990">
    <property type="entry name" value="GGDEF"/>
    <property type="match status" value="1"/>
</dbReference>
<evidence type="ECO:0000259" key="3">
    <source>
        <dbReference type="PROSITE" id="PS50887"/>
    </source>
</evidence>
<dbReference type="PANTHER" id="PTHR33121">
    <property type="entry name" value="CYCLIC DI-GMP PHOSPHODIESTERASE PDEF"/>
    <property type="match status" value="1"/>
</dbReference>
<dbReference type="Gene3D" id="3.30.70.270">
    <property type="match status" value="1"/>
</dbReference>
<accession>A0A1I6J5U6</accession>
<evidence type="ECO:0000256" key="1">
    <source>
        <dbReference type="SAM" id="Phobius"/>
    </source>
</evidence>
<dbReference type="RefSeq" id="WP_242841621.1">
    <property type="nucleotide sequence ID" value="NZ_FOZC01000005.1"/>
</dbReference>
<gene>
    <name evidence="4" type="ORF">SAMN02910262_01234</name>
</gene>
<dbReference type="SUPFAM" id="SSF53850">
    <property type="entry name" value="Periplasmic binding protein-like II"/>
    <property type="match status" value="1"/>
</dbReference>
<dbReference type="InterPro" id="IPR000160">
    <property type="entry name" value="GGDEF_dom"/>
</dbReference>
<dbReference type="Gene3D" id="3.20.20.450">
    <property type="entry name" value="EAL domain"/>
    <property type="match status" value="1"/>
</dbReference>
<evidence type="ECO:0000259" key="2">
    <source>
        <dbReference type="PROSITE" id="PS50883"/>
    </source>
</evidence>
<protein>
    <submittedName>
        <fullName evidence="4">EAL domain, c-di-GMP-specific phosphodiesterase class I (Or its enzymatically inactive variant)</fullName>
    </submittedName>
</protein>
<name>A0A1I6J5U6_9FIRM</name>
<dbReference type="InterPro" id="IPR001633">
    <property type="entry name" value="EAL_dom"/>
</dbReference>
<dbReference type="InterPro" id="IPR035919">
    <property type="entry name" value="EAL_sf"/>
</dbReference>
<evidence type="ECO:0000313" key="4">
    <source>
        <dbReference type="EMBL" id="SFR74339.1"/>
    </source>
</evidence>
<dbReference type="EMBL" id="FOZC01000005">
    <property type="protein sequence ID" value="SFR74339.1"/>
    <property type="molecule type" value="Genomic_DNA"/>
</dbReference>
<reference evidence="4 5" key="1">
    <citation type="submission" date="2016-10" db="EMBL/GenBank/DDBJ databases">
        <authorList>
            <person name="de Groot N.N."/>
        </authorList>
    </citation>
    <scope>NUCLEOTIDE SEQUENCE [LARGE SCALE GENOMIC DNA]</scope>
    <source>
        <strain evidence="4 5">F</strain>
    </source>
</reference>
<dbReference type="AlphaFoldDB" id="A0A1I6J5U6"/>
<dbReference type="PROSITE" id="PS50887">
    <property type="entry name" value="GGDEF"/>
    <property type="match status" value="1"/>
</dbReference>
<dbReference type="PANTHER" id="PTHR33121:SF70">
    <property type="entry name" value="SIGNALING PROTEIN YKOW"/>
    <property type="match status" value="1"/>
</dbReference>
<keyword evidence="1" id="KW-0812">Transmembrane</keyword>
<dbReference type="SMART" id="SM00052">
    <property type="entry name" value="EAL"/>
    <property type="match status" value="1"/>
</dbReference>
<dbReference type="SUPFAM" id="SSF141868">
    <property type="entry name" value="EAL domain-like"/>
    <property type="match status" value="1"/>
</dbReference>
<organism evidence="4 5">
    <name type="scientific">[Clostridium] aminophilum</name>
    <dbReference type="NCBI Taxonomy" id="1526"/>
    <lineage>
        <taxon>Bacteria</taxon>
        <taxon>Bacillati</taxon>
        <taxon>Bacillota</taxon>
        <taxon>Clostridia</taxon>
        <taxon>Lachnospirales</taxon>
        <taxon>Lachnospiraceae</taxon>
    </lineage>
</organism>
<dbReference type="CDD" id="cd01948">
    <property type="entry name" value="EAL"/>
    <property type="match status" value="1"/>
</dbReference>
<dbReference type="InterPro" id="IPR050706">
    <property type="entry name" value="Cyclic-di-GMP_PDE-like"/>
</dbReference>
<evidence type="ECO:0000313" key="5">
    <source>
        <dbReference type="Proteomes" id="UP000214760"/>
    </source>
</evidence>
<keyword evidence="1" id="KW-1133">Transmembrane helix</keyword>
<dbReference type="Pfam" id="PF00563">
    <property type="entry name" value="EAL"/>
    <property type="match status" value="1"/>
</dbReference>
<dbReference type="SUPFAM" id="SSF55073">
    <property type="entry name" value="Nucleotide cyclase"/>
    <property type="match status" value="1"/>
</dbReference>
<sequence length="758" mass="86348">MRKIIRGRNGQRKITLLLTLMILLILLLAETMIVCAQSESAVAQSGSEAEPSEILTVGVPTDRCPIFYRDPENGEISGIGVDLMVTAAEKAGYQAEFREITEKSLKAALDNESYDVVMPFGSALTSESGKPSIVTDNLMQTPFTLVTKGRQDMPPLNKLHVGMLKSLAAGAETVNKLYPGIEITLYGTMDECVKALRDGKVDALLHNSYVWSYVLQKPSYSDLMVQPSAMFSMDFRIGTTNTPAGREKVARLNGGIALLDYNRRQAVILDYTSRRLYRYDLGDYLYQYGLLLFLSGLVLVFLIVIAIQRQRAMKREQEEKMRKMVDYDQLTGVLSLTGFRKKAEELIRAHPDIAYMISYNNIKDFKYINESFGKQAGDELLRFWADRSTERLSEEEAIGRLEGDHFAVLRRVNGMENLRGDEKDVFELVRDFFIAKGKDNRVLICSGIYVLTPEDYYHIDVDQMLDYARVAERKVRDSGKDGYAFYNQDQWERGKRMSDIVGHLTTAIRDGEIRVWYQPQVDYKEKKITGAEALCRWEHNKLGWLSPCEFIPILEESGGVYELNSFVWETVCQDLARWNAEGKHFSVSVNMSRNDIQTNPRIPEVFSNLVRTYRLSPDQLRIEITETAYVEDPAVLIRMTKQLREYGFKVEMDDFGSGYSSLHMLKEVPVDRIKLDLMFLSSRGEPEKGRVIVSHMIRMIHSLGMEMIAEGVETAEQADFLQERGCTEMQGYYFAKPMPADAFEKMLNGETQCSGFGQ</sequence>
<dbReference type="Proteomes" id="UP000214760">
    <property type="component" value="Unassembled WGS sequence"/>
</dbReference>
<feature type="transmembrane region" description="Helical" evidence="1">
    <location>
        <begin position="285"/>
        <end position="307"/>
    </location>
</feature>
<dbReference type="Gene3D" id="3.40.190.10">
    <property type="entry name" value="Periplasmic binding protein-like II"/>
    <property type="match status" value="2"/>
</dbReference>
<dbReference type="InterPro" id="IPR043128">
    <property type="entry name" value="Rev_trsase/Diguanyl_cyclase"/>
</dbReference>
<dbReference type="InterPro" id="IPR001638">
    <property type="entry name" value="Solute-binding_3/MltF_N"/>
</dbReference>
<dbReference type="Pfam" id="PF00497">
    <property type="entry name" value="SBP_bac_3"/>
    <property type="match status" value="1"/>
</dbReference>
<dbReference type="InterPro" id="IPR029787">
    <property type="entry name" value="Nucleotide_cyclase"/>
</dbReference>
<dbReference type="PROSITE" id="PS50883">
    <property type="entry name" value="EAL"/>
    <property type="match status" value="1"/>
</dbReference>
<feature type="domain" description="EAL" evidence="2">
    <location>
        <begin position="497"/>
        <end position="751"/>
    </location>
</feature>
<dbReference type="SMART" id="SM00062">
    <property type="entry name" value="PBPb"/>
    <property type="match status" value="1"/>
</dbReference>
<dbReference type="SMART" id="SM00267">
    <property type="entry name" value="GGDEF"/>
    <property type="match status" value="1"/>
</dbReference>
<feature type="domain" description="GGDEF" evidence="3">
    <location>
        <begin position="353"/>
        <end position="488"/>
    </location>
</feature>
<proteinExistence type="predicted"/>